<dbReference type="Gene3D" id="3.30.70.270">
    <property type="match status" value="1"/>
</dbReference>
<dbReference type="GO" id="GO:0005886">
    <property type="term" value="C:plasma membrane"/>
    <property type="evidence" value="ECO:0007669"/>
    <property type="project" value="TreeGrafter"/>
</dbReference>
<dbReference type="InterPro" id="IPR043128">
    <property type="entry name" value="Rev_trsase/Diguanyl_cyclase"/>
</dbReference>
<feature type="transmembrane region" description="Helical" evidence="1">
    <location>
        <begin position="325"/>
        <end position="343"/>
    </location>
</feature>
<dbReference type="PROSITE" id="PS50887">
    <property type="entry name" value="GGDEF"/>
    <property type="match status" value="1"/>
</dbReference>
<reference evidence="3" key="1">
    <citation type="submission" date="2020-07" db="EMBL/GenBank/DDBJ databases">
        <title>Genomic analysis of a strain of Sedimentibacter Hydroxybenzoicus DSM7310.</title>
        <authorList>
            <person name="Ma S."/>
        </authorList>
    </citation>
    <scope>NUCLEOTIDE SEQUENCE</scope>
    <source>
        <strain evidence="3">DSM 7310</strain>
    </source>
</reference>
<evidence type="ECO:0000256" key="1">
    <source>
        <dbReference type="SAM" id="Phobius"/>
    </source>
</evidence>
<dbReference type="InterPro" id="IPR008979">
    <property type="entry name" value="Galactose-bd-like_sf"/>
</dbReference>
<dbReference type="RefSeq" id="WP_179237498.1">
    <property type="nucleotide sequence ID" value="NZ_JACBNQ010000004.1"/>
</dbReference>
<comment type="caution">
    <text evidence="3">The sequence shown here is derived from an EMBL/GenBank/DDBJ whole genome shotgun (WGS) entry which is preliminary data.</text>
</comment>
<dbReference type="CDD" id="cd01949">
    <property type="entry name" value="GGDEF"/>
    <property type="match status" value="1"/>
</dbReference>
<proteinExistence type="predicted"/>
<dbReference type="InterPro" id="IPR050469">
    <property type="entry name" value="Diguanylate_Cyclase"/>
</dbReference>
<feature type="transmembrane region" description="Helical" evidence="1">
    <location>
        <begin position="378"/>
        <end position="399"/>
    </location>
</feature>
<dbReference type="GO" id="GO:0043709">
    <property type="term" value="P:cell adhesion involved in single-species biofilm formation"/>
    <property type="evidence" value="ECO:0007669"/>
    <property type="project" value="TreeGrafter"/>
</dbReference>
<dbReference type="GO" id="GO:0052621">
    <property type="term" value="F:diguanylate cyclase activity"/>
    <property type="evidence" value="ECO:0007669"/>
    <property type="project" value="TreeGrafter"/>
</dbReference>
<keyword evidence="1" id="KW-0472">Membrane</keyword>
<gene>
    <name evidence="3" type="ORF">HZF24_06615</name>
</gene>
<keyword evidence="4" id="KW-1185">Reference proteome</keyword>
<dbReference type="Pfam" id="PF07695">
    <property type="entry name" value="7TMR-DISM_7TM"/>
    <property type="match status" value="1"/>
</dbReference>
<evidence type="ECO:0000259" key="2">
    <source>
        <dbReference type="PROSITE" id="PS50887"/>
    </source>
</evidence>
<dbReference type="NCBIfam" id="TIGR00254">
    <property type="entry name" value="GGDEF"/>
    <property type="match status" value="1"/>
</dbReference>
<protein>
    <submittedName>
        <fullName evidence="3">Diguanylate cyclase</fullName>
    </submittedName>
</protein>
<evidence type="ECO:0000313" key="4">
    <source>
        <dbReference type="Proteomes" id="UP000611629"/>
    </source>
</evidence>
<organism evidence="3 4">
    <name type="scientific">Sedimentibacter hydroxybenzoicus DSM 7310</name>
    <dbReference type="NCBI Taxonomy" id="1123245"/>
    <lineage>
        <taxon>Bacteria</taxon>
        <taxon>Bacillati</taxon>
        <taxon>Bacillota</taxon>
        <taxon>Tissierellia</taxon>
        <taxon>Sedimentibacter</taxon>
    </lineage>
</organism>
<feature type="domain" description="GGDEF" evidence="2">
    <location>
        <begin position="526"/>
        <end position="661"/>
    </location>
</feature>
<dbReference type="SUPFAM" id="SSF49785">
    <property type="entry name" value="Galactose-binding domain-like"/>
    <property type="match status" value="1"/>
</dbReference>
<dbReference type="SMART" id="SM00267">
    <property type="entry name" value="GGDEF"/>
    <property type="match status" value="1"/>
</dbReference>
<accession>A0A974GW90</accession>
<dbReference type="PANTHER" id="PTHR45138">
    <property type="entry name" value="REGULATORY COMPONENTS OF SENSORY TRANSDUCTION SYSTEM"/>
    <property type="match status" value="1"/>
</dbReference>
<evidence type="ECO:0000313" key="3">
    <source>
        <dbReference type="EMBL" id="NYB73810.1"/>
    </source>
</evidence>
<dbReference type="Gene3D" id="2.60.120.260">
    <property type="entry name" value="Galactose-binding domain-like"/>
    <property type="match status" value="1"/>
</dbReference>
<dbReference type="FunFam" id="3.30.70.270:FF:000001">
    <property type="entry name" value="Diguanylate cyclase domain protein"/>
    <property type="match status" value="1"/>
</dbReference>
<dbReference type="InterPro" id="IPR000160">
    <property type="entry name" value="GGDEF_dom"/>
</dbReference>
<dbReference type="InterPro" id="IPR029787">
    <property type="entry name" value="Nucleotide_cyclase"/>
</dbReference>
<dbReference type="SUPFAM" id="SSF55073">
    <property type="entry name" value="Nucleotide cyclase"/>
    <property type="match status" value="1"/>
</dbReference>
<dbReference type="PANTHER" id="PTHR45138:SF9">
    <property type="entry name" value="DIGUANYLATE CYCLASE DGCM-RELATED"/>
    <property type="match status" value="1"/>
</dbReference>
<dbReference type="Pfam" id="PF00990">
    <property type="entry name" value="GGDEF"/>
    <property type="match status" value="1"/>
</dbReference>
<dbReference type="Proteomes" id="UP000611629">
    <property type="component" value="Unassembled WGS sequence"/>
</dbReference>
<keyword evidence="1" id="KW-1133">Transmembrane helix</keyword>
<dbReference type="GO" id="GO:1902201">
    <property type="term" value="P:negative regulation of bacterial-type flagellum-dependent cell motility"/>
    <property type="evidence" value="ECO:0007669"/>
    <property type="project" value="TreeGrafter"/>
</dbReference>
<name>A0A974GW90_SEDHY</name>
<feature type="transmembrane region" description="Helical" evidence="1">
    <location>
        <begin position="229"/>
        <end position="248"/>
    </location>
</feature>
<sequence length="661" mass="76151">MILKKAKGNSGIIRKEEGTKTGSLQRHLKQLIAVIIVGMLTIFWLGTGRNFEPYPKAETGIMDLTQLEFENDVVSLDGQWEFFWNRLLNPGELKTDIVIEYVDIPSSWNKYVSNKSTYYGDGYATYRLIFITEEEQRLALKIPRLRTAYKLWVNGELIASAGTVGKAREAMKPQYLPQISFFEAQQGENEILIQVSNFYHRSGGILESLKLGSEDQIFELKLKSMAMEFILFGSLMCIGTYHLTLFFFRRKKDSSPMYFGLFCILIGIRIMLSGECFLFYLFPEFSWEIAHKILTLTYYLGVPIALMFFIAIFPEYFNIRMIKAAQMMGGVFVLIVLFTPAKIFTVTNIVYQIWSFGVIFYIISVFIKIFIHREKDSLLIGLGATALLMSSINDIIFFTPWMHDNELVFLRALVRTGNITPLGLFIFACTNSLLIAKRFSDALEQEELMTAKLTEMNAHLDELVFQRTKDLEESNQKIEYQNIELERKNQVLQRFSFKDPLTGVWNRRKYAQMIKSEWRRCLREQKPIALLLLDIDHFKRFNDFYGHMEGDKCLIKVGHALKKSLSRSTDILARYGGEEFIVLLAGAGKEESIKTANMLRQKIEDLAILHEKSPVSDYVTVSIGCTSMIPNLNSSYQDLFNMADKALYQAKNAGRNQVRFL</sequence>
<feature type="transmembrane region" description="Helical" evidence="1">
    <location>
        <begin position="349"/>
        <end position="371"/>
    </location>
</feature>
<dbReference type="AlphaFoldDB" id="A0A974GW90"/>
<dbReference type="EMBL" id="JACBNQ010000004">
    <property type="protein sequence ID" value="NYB73810.1"/>
    <property type="molecule type" value="Genomic_DNA"/>
</dbReference>
<feature type="transmembrane region" description="Helical" evidence="1">
    <location>
        <begin position="28"/>
        <end position="46"/>
    </location>
</feature>
<keyword evidence="1" id="KW-0812">Transmembrane</keyword>
<feature type="transmembrane region" description="Helical" evidence="1">
    <location>
        <begin position="293"/>
        <end position="313"/>
    </location>
</feature>
<feature type="transmembrane region" description="Helical" evidence="1">
    <location>
        <begin position="419"/>
        <end position="436"/>
    </location>
</feature>
<dbReference type="InterPro" id="IPR011623">
    <property type="entry name" value="7TMR_DISM_rcpt_extracell_dom1"/>
</dbReference>
<feature type="transmembrane region" description="Helical" evidence="1">
    <location>
        <begin position="260"/>
        <end position="281"/>
    </location>
</feature>